<accession>T1BHA8</accession>
<dbReference type="PROSITE" id="PS50975">
    <property type="entry name" value="ATP_GRASP"/>
    <property type="match status" value="1"/>
</dbReference>
<dbReference type="GO" id="GO:0005524">
    <property type="term" value="F:ATP binding"/>
    <property type="evidence" value="ECO:0007669"/>
    <property type="project" value="UniProtKB-KW"/>
</dbReference>
<comment type="caution">
    <text evidence="7">The sequence shown here is derived from an EMBL/GenBank/DDBJ whole genome shotgun (WGS) entry which is preliminary data.</text>
</comment>
<keyword evidence="4" id="KW-0067">ATP-binding</keyword>
<dbReference type="InterPro" id="IPR048740">
    <property type="entry name" value="PurT_C"/>
</dbReference>
<dbReference type="Gene3D" id="3.40.50.20">
    <property type="match status" value="1"/>
</dbReference>
<dbReference type="PANTHER" id="PTHR43055:SF1">
    <property type="entry name" value="FORMATE-DEPENDENT PHOSPHORIBOSYLGLYCINAMIDE FORMYLTRANSFERASE"/>
    <property type="match status" value="1"/>
</dbReference>
<evidence type="ECO:0000256" key="2">
    <source>
        <dbReference type="ARBA" id="ARBA00022741"/>
    </source>
</evidence>
<dbReference type="GO" id="GO:0006164">
    <property type="term" value="P:purine nucleotide biosynthetic process"/>
    <property type="evidence" value="ECO:0007669"/>
    <property type="project" value="UniProtKB-KW"/>
</dbReference>
<dbReference type="GO" id="GO:0005829">
    <property type="term" value="C:cytosol"/>
    <property type="evidence" value="ECO:0007669"/>
    <property type="project" value="TreeGrafter"/>
</dbReference>
<name>T1BHA8_9ZZZZ</name>
<dbReference type="Gene3D" id="3.30.470.20">
    <property type="entry name" value="ATP-grasp fold, B domain"/>
    <property type="match status" value="1"/>
</dbReference>
<sequence>DRYDHAPAMQVAHRSHVLPMTEPSALRALVEREAPDVIVPEIEQIATEELVRLEAEGWTVIPRAESARATMDRERIRRLAVEQARVVTSAYRMVEDLAGARAAVQELGVPAVFKSVTSSSGHGMTIVRDAAGVETAYLEASEHGRVRNARIMIEEFIPFDREVTMLTLRHYDPSGRIATTVMEPIAHVRPGTLYHESWQPEPFPPAVRNALRSTATAVTDQLGGVGIFGVECFVRGGSVYFSEVSPRPHDTGLVTLGSQWNSEFALHARAILGLPYAGPEPAIPAAAHVVLASGSGWAPSFGGLSTALAASGVRLFLFGKPNAYPDRRLGVTVARGRTIDEARALAEQAAHAVEARIEIPGRSGTGPAPSVAGDHRTPTAVEAGEPKRGRAVGDQCPVMFPVSW</sequence>
<organism evidence="7">
    <name type="scientific">mine drainage metagenome</name>
    <dbReference type="NCBI Taxonomy" id="410659"/>
    <lineage>
        <taxon>unclassified sequences</taxon>
        <taxon>metagenomes</taxon>
        <taxon>ecological metagenomes</taxon>
    </lineage>
</organism>
<dbReference type="GO" id="GO:0016740">
    <property type="term" value="F:transferase activity"/>
    <property type="evidence" value="ECO:0007669"/>
    <property type="project" value="UniProtKB-KW"/>
</dbReference>
<feature type="region of interest" description="Disordered" evidence="5">
    <location>
        <begin position="360"/>
        <end position="392"/>
    </location>
</feature>
<keyword evidence="7" id="KW-0808">Transferase</keyword>
<dbReference type="SUPFAM" id="SSF52440">
    <property type="entry name" value="PreATP-grasp domain"/>
    <property type="match status" value="1"/>
</dbReference>
<proteinExistence type="predicted"/>
<keyword evidence="3" id="KW-0658">Purine biosynthesis</keyword>
<dbReference type="SUPFAM" id="SSF56059">
    <property type="entry name" value="Glutathione synthetase ATP-binding domain-like"/>
    <property type="match status" value="1"/>
</dbReference>
<dbReference type="Pfam" id="PF21244">
    <property type="entry name" value="PurT_C"/>
    <property type="match status" value="1"/>
</dbReference>
<feature type="domain" description="ATP-grasp" evidence="6">
    <location>
        <begin position="78"/>
        <end position="272"/>
    </location>
</feature>
<protein>
    <submittedName>
        <fullName evidence="7">Formyltransferase 2</fullName>
    </submittedName>
</protein>
<gene>
    <name evidence="7" type="ORF">B2A_00215</name>
</gene>
<dbReference type="GO" id="GO:0046872">
    <property type="term" value="F:metal ion binding"/>
    <property type="evidence" value="ECO:0007669"/>
    <property type="project" value="InterPro"/>
</dbReference>
<dbReference type="InterPro" id="IPR011054">
    <property type="entry name" value="Rudment_hybrid_motif"/>
</dbReference>
<feature type="non-terminal residue" evidence="7">
    <location>
        <position position="1"/>
    </location>
</feature>
<evidence type="ECO:0000256" key="5">
    <source>
        <dbReference type="SAM" id="MobiDB-lite"/>
    </source>
</evidence>
<keyword evidence="1" id="KW-0436">Ligase</keyword>
<dbReference type="GO" id="GO:0016874">
    <property type="term" value="F:ligase activity"/>
    <property type="evidence" value="ECO:0007669"/>
    <property type="project" value="UniProtKB-KW"/>
</dbReference>
<dbReference type="AlphaFoldDB" id="T1BHA8"/>
<dbReference type="InterPro" id="IPR011761">
    <property type="entry name" value="ATP-grasp"/>
</dbReference>
<reference evidence="7" key="1">
    <citation type="submission" date="2013-08" db="EMBL/GenBank/DDBJ databases">
        <authorList>
            <person name="Mendez C."/>
            <person name="Richter M."/>
            <person name="Ferrer M."/>
            <person name="Sanchez J."/>
        </authorList>
    </citation>
    <scope>NUCLEOTIDE SEQUENCE</scope>
</reference>
<dbReference type="NCBIfam" id="NF006766">
    <property type="entry name" value="PRK09288.1"/>
    <property type="match status" value="1"/>
</dbReference>
<dbReference type="Pfam" id="PF02222">
    <property type="entry name" value="ATP-grasp"/>
    <property type="match status" value="1"/>
</dbReference>
<reference evidence="7" key="2">
    <citation type="journal article" date="2014" name="ISME J.">
        <title>Microbial stratification in low pH oxic and suboxic macroscopic growths along an acid mine drainage.</title>
        <authorList>
            <person name="Mendez-Garcia C."/>
            <person name="Mesa V."/>
            <person name="Sprenger R.R."/>
            <person name="Richter M."/>
            <person name="Diez M.S."/>
            <person name="Solano J."/>
            <person name="Bargiela R."/>
            <person name="Golyshina O.V."/>
            <person name="Manteca A."/>
            <person name="Ramos J.L."/>
            <person name="Gallego J.R."/>
            <person name="Llorente I."/>
            <person name="Martins Dos Santos V.A."/>
            <person name="Jensen O.N."/>
            <person name="Pelaez A.I."/>
            <person name="Sanchez J."/>
            <person name="Ferrer M."/>
        </authorList>
    </citation>
    <scope>NUCLEOTIDE SEQUENCE</scope>
</reference>
<keyword evidence="2" id="KW-0547">Nucleotide-binding</keyword>
<dbReference type="Gene3D" id="3.30.1490.20">
    <property type="entry name" value="ATP-grasp fold, A domain"/>
    <property type="match status" value="1"/>
</dbReference>
<evidence type="ECO:0000313" key="7">
    <source>
        <dbReference type="EMBL" id="EQD69027.1"/>
    </source>
</evidence>
<dbReference type="EMBL" id="AUZZ01000150">
    <property type="protein sequence ID" value="EQD69027.1"/>
    <property type="molecule type" value="Genomic_DNA"/>
</dbReference>
<evidence type="ECO:0000256" key="3">
    <source>
        <dbReference type="ARBA" id="ARBA00022755"/>
    </source>
</evidence>
<evidence type="ECO:0000259" key="6">
    <source>
        <dbReference type="PROSITE" id="PS50975"/>
    </source>
</evidence>
<dbReference type="InterPro" id="IPR016185">
    <property type="entry name" value="PreATP-grasp_dom_sf"/>
</dbReference>
<evidence type="ECO:0000256" key="4">
    <source>
        <dbReference type="ARBA" id="ARBA00022840"/>
    </source>
</evidence>
<dbReference type="InterPro" id="IPR003135">
    <property type="entry name" value="ATP-grasp_carboxylate-amine"/>
</dbReference>
<dbReference type="InterPro" id="IPR013815">
    <property type="entry name" value="ATP_grasp_subdomain_1"/>
</dbReference>
<dbReference type="SUPFAM" id="SSF51246">
    <property type="entry name" value="Rudiment single hybrid motif"/>
    <property type="match status" value="1"/>
</dbReference>
<dbReference type="PANTHER" id="PTHR43055">
    <property type="entry name" value="FORMATE-DEPENDENT PHOSPHORIBOSYLGLYCINAMIDE FORMYLTRANSFERASE"/>
    <property type="match status" value="1"/>
</dbReference>
<evidence type="ECO:0000256" key="1">
    <source>
        <dbReference type="ARBA" id="ARBA00022598"/>
    </source>
</evidence>